<dbReference type="GO" id="GO:0019752">
    <property type="term" value="P:carboxylic acid metabolic process"/>
    <property type="evidence" value="ECO:0007669"/>
    <property type="project" value="InterPro"/>
</dbReference>
<keyword evidence="3" id="KW-0210">Decarboxylase</keyword>
<dbReference type="GO" id="GO:0005737">
    <property type="term" value="C:cytoplasm"/>
    <property type="evidence" value="ECO:0007669"/>
    <property type="project" value="TreeGrafter"/>
</dbReference>
<dbReference type="InterPro" id="IPR002129">
    <property type="entry name" value="PyrdxlP-dep_de-COase"/>
</dbReference>
<dbReference type="Gene3D" id="1.20.1340.10">
    <property type="entry name" value="dopa decarboxylase, N-terminal domain"/>
    <property type="match status" value="1"/>
</dbReference>
<dbReference type="Gene3D" id="3.90.1150.10">
    <property type="entry name" value="Aspartate Aminotransferase, domain 1"/>
    <property type="match status" value="1"/>
</dbReference>
<gene>
    <name evidence="8" type="ORF">B0I35DRAFT_403417</name>
</gene>
<dbReference type="PRINTS" id="PR00800">
    <property type="entry name" value="YHDCRBOXLASE"/>
</dbReference>
<dbReference type="Gene3D" id="3.40.640.10">
    <property type="entry name" value="Type I PLP-dependent aspartate aminotransferase-like (Major domain)"/>
    <property type="match status" value="1"/>
</dbReference>
<organism evidence="8 9">
    <name type="scientific">Stachybotrys elegans</name>
    <dbReference type="NCBI Taxonomy" id="80388"/>
    <lineage>
        <taxon>Eukaryota</taxon>
        <taxon>Fungi</taxon>
        <taxon>Dikarya</taxon>
        <taxon>Ascomycota</taxon>
        <taxon>Pezizomycotina</taxon>
        <taxon>Sordariomycetes</taxon>
        <taxon>Hypocreomycetidae</taxon>
        <taxon>Hypocreales</taxon>
        <taxon>Stachybotryaceae</taxon>
        <taxon>Stachybotrys</taxon>
    </lineage>
</organism>
<dbReference type="InterPro" id="IPR021115">
    <property type="entry name" value="Pyridoxal-P_BS"/>
</dbReference>
<evidence type="ECO:0000256" key="5">
    <source>
        <dbReference type="ARBA" id="ARBA00023239"/>
    </source>
</evidence>
<dbReference type="PANTHER" id="PTHR11999">
    <property type="entry name" value="GROUP II PYRIDOXAL-5-PHOSPHATE DECARBOXYLASE"/>
    <property type="match status" value="1"/>
</dbReference>
<dbReference type="InterPro" id="IPR010977">
    <property type="entry name" value="Aromatic_deC"/>
</dbReference>
<dbReference type="PANTHER" id="PTHR11999:SF70">
    <property type="entry name" value="MIP05841P"/>
    <property type="match status" value="1"/>
</dbReference>
<dbReference type="Proteomes" id="UP000813444">
    <property type="component" value="Unassembled WGS sequence"/>
</dbReference>
<sequence>MDAKMDPTDTEEFRAQAKAAIDEIADYLDNISSQRVVSAVEPGYLRPLLPSSAPLDPEPMSAIRADVQSKILPGITHWSHPGFMAFFPCSSSYPAAIAEMYSNAFNGAHFNWICSPAVTELETIVLDWLAQALGLPECFLSTGPTRGGGVIHGSASEAILTVMVAARDRYLERALAGLPEGSEEREDEMWRRRSRLVALGSSGTHSSTRKAAQIMGVRYATVPVSAADGYALTGEAVAAKVAELKGRGLEPFYLTATLGTTDVCAVDDFAGIARAVAEHGGSEDMWVHVDAAYAGTALLLPENQEALARPLAQACFQSFNVNPHKWMLTTFDCSAVWVRRRGDLARALSAQPAYLRNAHSDAALVTDYRDWQIPLGRRFRSLKLWFVMRAYGLAGLRAHVRRGVALAERLEARLRAQHEAFEMFTGARFGLLTFCVRPQEGGGGRDGEWWTRSVYDMVNAEGGYYLTSTVVEGTFAIRVCTGVERVREEHVDGLVEVLLAKVEELKRSG</sequence>
<evidence type="ECO:0000256" key="7">
    <source>
        <dbReference type="RuleBase" id="RU000382"/>
    </source>
</evidence>
<dbReference type="Pfam" id="PF00282">
    <property type="entry name" value="Pyridoxal_deC"/>
    <property type="match status" value="1"/>
</dbReference>
<dbReference type="OrthoDB" id="639767at2759"/>
<evidence type="ECO:0000313" key="8">
    <source>
        <dbReference type="EMBL" id="KAH7327974.1"/>
    </source>
</evidence>
<dbReference type="InterPro" id="IPR015422">
    <property type="entry name" value="PyrdxlP-dep_Trfase_small"/>
</dbReference>
<comment type="similarity">
    <text evidence="2 7">Belongs to the group II decarboxylase family.</text>
</comment>
<comment type="cofactor">
    <cofactor evidence="1 6 7">
        <name>pyridoxal 5'-phosphate</name>
        <dbReference type="ChEBI" id="CHEBI:597326"/>
    </cofactor>
</comment>
<reference evidence="8" key="1">
    <citation type="journal article" date="2021" name="Nat. Commun.">
        <title>Genetic determinants of endophytism in the Arabidopsis root mycobiome.</title>
        <authorList>
            <person name="Mesny F."/>
            <person name="Miyauchi S."/>
            <person name="Thiergart T."/>
            <person name="Pickel B."/>
            <person name="Atanasova L."/>
            <person name="Karlsson M."/>
            <person name="Huettel B."/>
            <person name="Barry K.W."/>
            <person name="Haridas S."/>
            <person name="Chen C."/>
            <person name="Bauer D."/>
            <person name="Andreopoulos W."/>
            <person name="Pangilinan J."/>
            <person name="LaButti K."/>
            <person name="Riley R."/>
            <person name="Lipzen A."/>
            <person name="Clum A."/>
            <person name="Drula E."/>
            <person name="Henrissat B."/>
            <person name="Kohler A."/>
            <person name="Grigoriev I.V."/>
            <person name="Martin F.M."/>
            <person name="Hacquard S."/>
        </authorList>
    </citation>
    <scope>NUCLEOTIDE SEQUENCE</scope>
    <source>
        <strain evidence="8">MPI-CAGE-CH-0235</strain>
    </source>
</reference>
<proteinExistence type="inferred from homology"/>
<name>A0A8K0WX05_9HYPO</name>
<evidence type="ECO:0000256" key="4">
    <source>
        <dbReference type="ARBA" id="ARBA00022898"/>
    </source>
</evidence>
<keyword evidence="9" id="KW-1185">Reference proteome</keyword>
<dbReference type="InterPro" id="IPR015421">
    <property type="entry name" value="PyrdxlP-dep_Trfase_major"/>
</dbReference>
<comment type="caution">
    <text evidence="8">The sequence shown here is derived from an EMBL/GenBank/DDBJ whole genome shotgun (WGS) entry which is preliminary data.</text>
</comment>
<protein>
    <submittedName>
        <fullName evidence="8">Pyridoxal phosphate-dependent transferase</fullName>
    </submittedName>
</protein>
<feature type="modified residue" description="N6-(pyridoxal phosphate)lysine" evidence="6">
    <location>
        <position position="325"/>
    </location>
</feature>
<dbReference type="GO" id="GO:0016831">
    <property type="term" value="F:carboxy-lyase activity"/>
    <property type="evidence" value="ECO:0007669"/>
    <property type="project" value="UniProtKB-KW"/>
</dbReference>
<dbReference type="InterPro" id="IPR015424">
    <property type="entry name" value="PyrdxlP-dep_Trfase"/>
</dbReference>
<dbReference type="EMBL" id="JAGPNK010000001">
    <property type="protein sequence ID" value="KAH7327974.1"/>
    <property type="molecule type" value="Genomic_DNA"/>
</dbReference>
<dbReference type="GO" id="GO:0006520">
    <property type="term" value="P:amino acid metabolic process"/>
    <property type="evidence" value="ECO:0007669"/>
    <property type="project" value="InterPro"/>
</dbReference>
<keyword evidence="8" id="KW-0808">Transferase</keyword>
<dbReference type="AlphaFoldDB" id="A0A8K0WX05"/>
<evidence type="ECO:0000313" key="9">
    <source>
        <dbReference type="Proteomes" id="UP000813444"/>
    </source>
</evidence>
<keyword evidence="5 7" id="KW-0456">Lyase</keyword>
<evidence type="ECO:0000256" key="1">
    <source>
        <dbReference type="ARBA" id="ARBA00001933"/>
    </source>
</evidence>
<dbReference type="GO" id="GO:0030170">
    <property type="term" value="F:pyridoxal phosphate binding"/>
    <property type="evidence" value="ECO:0007669"/>
    <property type="project" value="InterPro"/>
</dbReference>
<evidence type="ECO:0000256" key="3">
    <source>
        <dbReference type="ARBA" id="ARBA00022793"/>
    </source>
</evidence>
<dbReference type="SUPFAM" id="SSF53383">
    <property type="entry name" value="PLP-dependent transferases"/>
    <property type="match status" value="1"/>
</dbReference>
<dbReference type="GO" id="GO:0016740">
    <property type="term" value="F:transferase activity"/>
    <property type="evidence" value="ECO:0007669"/>
    <property type="project" value="UniProtKB-KW"/>
</dbReference>
<evidence type="ECO:0000256" key="2">
    <source>
        <dbReference type="ARBA" id="ARBA00009533"/>
    </source>
</evidence>
<accession>A0A8K0WX05</accession>
<keyword evidence="4 6" id="KW-0663">Pyridoxal phosphate</keyword>
<evidence type="ECO:0000256" key="6">
    <source>
        <dbReference type="PIRSR" id="PIRSR602129-50"/>
    </source>
</evidence>
<dbReference type="PROSITE" id="PS00392">
    <property type="entry name" value="DDC_GAD_HDC_YDC"/>
    <property type="match status" value="1"/>
</dbReference>